<dbReference type="Proteomes" id="UP000054097">
    <property type="component" value="Unassembled WGS sequence"/>
</dbReference>
<organism evidence="1 2">
    <name type="scientific">Serendipita vermifera MAFF 305830</name>
    <dbReference type="NCBI Taxonomy" id="933852"/>
    <lineage>
        <taxon>Eukaryota</taxon>
        <taxon>Fungi</taxon>
        <taxon>Dikarya</taxon>
        <taxon>Basidiomycota</taxon>
        <taxon>Agaricomycotina</taxon>
        <taxon>Agaricomycetes</taxon>
        <taxon>Sebacinales</taxon>
        <taxon>Serendipitaceae</taxon>
        <taxon>Serendipita</taxon>
    </lineage>
</organism>
<reference evidence="1 2" key="1">
    <citation type="submission" date="2014-04" db="EMBL/GenBank/DDBJ databases">
        <authorList>
            <consortium name="DOE Joint Genome Institute"/>
            <person name="Kuo A."/>
            <person name="Zuccaro A."/>
            <person name="Kohler A."/>
            <person name="Nagy L.G."/>
            <person name="Floudas D."/>
            <person name="Copeland A."/>
            <person name="Barry K.W."/>
            <person name="Cichocki N."/>
            <person name="Veneault-Fourrey C."/>
            <person name="LaButti K."/>
            <person name="Lindquist E.A."/>
            <person name="Lipzen A."/>
            <person name="Lundell T."/>
            <person name="Morin E."/>
            <person name="Murat C."/>
            <person name="Sun H."/>
            <person name="Tunlid A."/>
            <person name="Henrissat B."/>
            <person name="Grigoriev I.V."/>
            <person name="Hibbett D.S."/>
            <person name="Martin F."/>
            <person name="Nordberg H.P."/>
            <person name="Cantor M.N."/>
            <person name="Hua S.X."/>
        </authorList>
    </citation>
    <scope>NUCLEOTIDE SEQUENCE [LARGE SCALE GENOMIC DNA]</scope>
    <source>
        <strain evidence="1 2">MAFF 305830</strain>
    </source>
</reference>
<protein>
    <submittedName>
        <fullName evidence="1">Uncharacterized protein</fullName>
    </submittedName>
</protein>
<accession>A0A0C3BCZ0</accession>
<reference evidence="2" key="2">
    <citation type="submission" date="2015-01" db="EMBL/GenBank/DDBJ databases">
        <title>Evolutionary Origins and Diversification of the Mycorrhizal Mutualists.</title>
        <authorList>
            <consortium name="DOE Joint Genome Institute"/>
            <consortium name="Mycorrhizal Genomics Consortium"/>
            <person name="Kohler A."/>
            <person name="Kuo A."/>
            <person name="Nagy L.G."/>
            <person name="Floudas D."/>
            <person name="Copeland A."/>
            <person name="Barry K.W."/>
            <person name="Cichocki N."/>
            <person name="Veneault-Fourrey C."/>
            <person name="LaButti K."/>
            <person name="Lindquist E.A."/>
            <person name="Lipzen A."/>
            <person name="Lundell T."/>
            <person name="Morin E."/>
            <person name="Murat C."/>
            <person name="Riley R."/>
            <person name="Ohm R."/>
            <person name="Sun H."/>
            <person name="Tunlid A."/>
            <person name="Henrissat B."/>
            <person name="Grigoriev I.V."/>
            <person name="Hibbett D.S."/>
            <person name="Martin F."/>
        </authorList>
    </citation>
    <scope>NUCLEOTIDE SEQUENCE [LARGE SCALE GENOMIC DNA]</scope>
    <source>
        <strain evidence="2">MAFF 305830</strain>
    </source>
</reference>
<sequence>MSVRQSLKWTLSLDHISHYHPNKSQFFKLCYGRSFVFRNSTWSTIQECKEAPRSVYL</sequence>
<gene>
    <name evidence="1" type="ORF">M408DRAFT_122274</name>
</gene>
<evidence type="ECO:0000313" key="1">
    <source>
        <dbReference type="EMBL" id="KIM29316.1"/>
    </source>
</evidence>
<dbReference type="EMBL" id="KN824289">
    <property type="protein sequence ID" value="KIM29316.1"/>
    <property type="molecule type" value="Genomic_DNA"/>
</dbReference>
<name>A0A0C3BCZ0_SERVB</name>
<evidence type="ECO:0000313" key="2">
    <source>
        <dbReference type="Proteomes" id="UP000054097"/>
    </source>
</evidence>
<proteinExistence type="predicted"/>
<dbReference type="AlphaFoldDB" id="A0A0C3BCZ0"/>
<dbReference type="HOGENOM" id="CLU_2997918_0_0_1"/>
<keyword evidence="2" id="KW-1185">Reference proteome</keyword>